<name>D3SR94_NATMM</name>
<dbReference type="Pfam" id="PF00378">
    <property type="entry name" value="ECH_1"/>
    <property type="match status" value="1"/>
</dbReference>
<dbReference type="Proteomes" id="UP000001879">
    <property type="component" value="Chromosome"/>
</dbReference>
<dbReference type="AlphaFoldDB" id="D3SR94"/>
<dbReference type="Gene3D" id="3.90.226.10">
    <property type="entry name" value="2-enoyl-CoA Hydratase, Chain A, domain 1"/>
    <property type="match status" value="1"/>
</dbReference>
<dbReference type="HOGENOM" id="CLU_009834_7_2_2"/>
<protein>
    <submittedName>
        <fullName evidence="2 3">Enoyl-CoA hydratase</fullName>
        <ecNumber evidence="2">4.2.1.17</ecNumber>
    </submittedName>
</protein>
<dbReference type="eggNOG" id="arCOG00241">
    <property type="taxonomic scope" value="Archaea"/>
</dbReference>
<evidence type="ECO:0000313" key="3">
    <source>
        <dbReference type="EMBL" id="ELY31889.1"/>
    </source>
</evidence>
<evidence type="ECO:0000256" key="1">
    <source>
        <dbReference type="RuleBase" id="RU003707"/>
    </source>
</evidence>
<keyword evidence="3" id="KW-0413">Isomerase</keyword>
<evidence type="ECO:0000313" key="4">
    <source>
        <dbReference type="Proteomes" id="UP000001879"/>
    </source>
</evidence>
<accession>D3SR94</accession>
<reference evidence="3 5" key="3">
    <citation type="journal article" date="2014" name="PLoS Genet.">
        <title>Phylogenetically driven sequencing of extremely halophilic archaea reveals strategies for static and dynamic osmo-response.</title>
        <authorList>
            <person name="Becker E.A."/>
            <person name="Seitzer P.M."/>
            <person name="Tritt A."/>
            <person name="Larsen D."/>
            <person name="Krusor M."/>
            <person name="Yao A.I."/>
            <person name="Wu D."/>
            <person name="Madern D."/>
            <person name="Eisen J.A."/>
            <person name="Darling A.E."/>
            <person name="Facciotti M.T."/>
        </authorList>
    </citation>
    <scope>NUCLEOTIDE SEQUENCE [LARGE SCALE GENOMIC DNA]</scope>
    <source>
        <strain evidence="5">ATCC 43099 / DSM 3394 / CCM 3739 / CIP 104546 / IAM 13178 / JCM 8861 / NBRC 102185 / NCIMB 2190 / MS3</strain>
        <strain evidence="3">MS-3</strain>
    </source>
</reference>
<dbReference type="PROSITE" id="PS00166">
    <property type="entry name" value="ENOYL_COA_HYDRATASE"/>
    <property type="match status" value="1"/>
</dbReference>
<organism evidence="2 4">
    <name type="scientific">Natrialba magadii (strain ATCC 43099 / DSM 3394 / CCM 3739 / CIP 104546 / IAM 13178 / JCM 8861 / NBRC 102185 / NCIMB 2190 / MS3)</name>
    <name type="common">Natronobacterium magadii</name>
    <dbReference type="NCBI Taxonomy" id="547559"/>
    <lineage>
        <taxon>Archaea</taxon>
        <taxon>Methanobacteriati</taxon>
        <taxon>Methanobacteriota</taxon>
        <taxon>Stenosarchaea group</taxon>
        <taxon>Halobacteria</taxon>
        <taxon>Halobacteriales</taxon>
        <taxon>Natrialbaceae</taxon>
        <taxon>Natrialba</taxon>
    </lineage>
</organism>
<dbReference type="Gene3D" id="1.10.12.10">
    <property type="entry name" value="Lyase 2-enoyl-coa Hydratase, Chain A, domain 2"/>
    <property type="match status" value="1"/>
</dbReference>
<dbReference type="EMBL" id="CP001932">
    <property type="protein sequence ID" value="ADD06650.1"/>
    <property type="molecule type" value="Genomic_DNA"/>
</dbReference>
<dbReference type="CDD" id="cd06558">
    <property type="entry name" value="crotonase-like"/>
    <property type="match status" value="1"/>
</dbReference>
<dbReference type="EC" id="4.2.1.17" evidence="2"/>
<dbReference type="InterPro" id="IPR001753">
    <property type="entry name" value="Enoyl-CoA_hydra/iso"/>
</dbReference>
<dbReference type="STRING" id="547559.Nmag_3098"/>
<reference evidence="2" key="4">
    <citation type="submission" date="2016-09" db="EMBL/GenBank/DDBJ databases">
        <authorList>
            <person name="Pfeiffer F."/>
        </authorList>
    </citation>
    <scope>NUCLEOTIDE SEQUENCE</scope>
    <source>
        <strain evidence="2">ATCC 43099</strain>
    </source>
</reference>
<dbReference type="PANTHER" id="PTHR43459">
    <property type="entry name" value="ENOYL-COA HYDRATASE"/>
    <property type="match status" value="1"/>
</dbReference>
<dbReference type="GO" id="GO:0004300">
    <property type="term" value="F:enoyl-CoA hydratase activity"/>
    <property type="evidence" value="ECO:0007669"/>
    <property type="project" value="UniProtKB-EC"/>
</dbReference>
<dbReference type="InterPro" id="IPR018376">
    <property type="entry name" value="Enoyl-CoA_hyd/isom_CS"/>
</dbReference>
<dbReference type="PaxDb" id="547559-Nmag_3098"/>
<proteinExistence type="inferred from homology"/>
<keyword evidence="2" id="KW-0456">Lyase</keyword>
<dbReference type="PATRIC" id="fig|547559.17.peg.938"/>
<dbReference type="InterPro" id="IPR029045">
    <property type="entry name" value="ClpP/crotonase-like_dom_sf"/>
</dbReference>
<evidence type="ECO:0000313" key="2">
    <source>
        <dbReference type="EMBL" id="ADD06650.1"/>
    </source>
</evidence>
<sequence>MMSLGEAVHLESSDDGHVATITLDQPDRRNALSREINAGITEALDVIEDDEVYADARCVVIEGSGGSFSAGGDIEAMIEGLEGDMPLDERVRALERRTNQLMARLVSFPLPTIALVDGPAVGAGANLAIACDMQLATADAAFGFVFRQVGLSIDAGTSYLLPRIVGENVAQELVLTGDIIGADRAADLGLVNHVYPSEEFDERAEEFVEKIVAGPPVAMRHMKRLIGEGLDKSLEQALTDEATAQGIVFQTDDHAEGVSAFFEDREPEYEGR</sequence>
<reference evidence="4" key="1">
    <citation type="submission" date="2010-02" db="EMBL/GenBank/DDBJ databases">
        <title>Complete sequence of chromosome of Natrialba magadii ATCC 43099.</title>
        <authorList>
            <consortium name="US DOE Joint Genome Institute"/>
            <person name="Lucas S."/>
            <person name="Copeland A."/>
            <person name="Lapidus A."/>
            <person name="Cheng J.-F."/>
            <person name="Bruce D."/>
            <person name="Goodwin L."/>
            <person name="Pitluck S."/>
            <person name="Davenport K."/>
            <person name="Saunders E."/>
            <person name="Detter J.C."/>
            <person name="Han C."/>
            <person name="Tapia R."/>
            <person name="Land M."/>
            <person name="Hauser L."/>
            <person name="Kyrpides N."/>
            <person name="Mikhailova N."/>
            <person name="De Castro R.E."/>
            <person name="Maupin-Furlow J.A."/>
            <person name="Woyke T."/>
        </authorList>
    </citation>
    <scope>NUCLEOTIDE SEQUENCE [LARGE SCALE GENOMIC DNA]</scope>
    <source>
        <strain evidence="4">ATCC 43099 / DSM 3394 / CCM 3739 / CIP 104546 / IAM 13178 / JCM 8861 / NBRC 102185 / NCIMB 2190 / MS3</strain>
    </source>
</reference>
<dbReference type="PANTHER" id="PTHR43459:SF1">
    <property type="entry name" value="EG:BACN32G11.4 PROTEIN"/>
    <property type="match status" value="1"/>
</dbReference>
<dbReference type="KEGG" id="nmg:Nmag_3098"/>
<dbReference type="EMBL" id="AOHS01000023">
    <property type="protein sequence ID" value="ELY31889.1"/>
    <property type="molecule type" value="Genomic_DNA"/>
</dbReference>
<evidence type="ECO:0000313" key="5">
    <source>
        <dbReference type="Proteomes" id="UP000011543"/>
    </source>
</evidence>
<dbReference type="SUPFAM" id="SSF52096">
    <property type="entry name" value="ClpP/crotonase"/>
    <property type="match status" value="1"/>
</dbReference>
<dbReference type="InterPro" id="IPR014748">
    <property type="entry name" value="Enoyl-CoA_hydra_C"/>
</dbReference>
<comment type="similarity">
    <text evidence="1">Belongs to the enoyl-CoA hydratase/isomerase family.</text>
</comment>
<dbReference type="GO" id="GO:0016853">
    <property type="term" value="F:isomerase activity"/>
    <property type="evidence" value="ECO:0007669"/>
    <property type="project" value="UniProtKB-KW"/>
</dbReference>
<reference evidence="2 4" key="2">
    <citation type="journal article" date="2012" name="BMC Genomics">
        <title>A comparative genomics perspective on the genetic content of the alkaliphilic haloarchaeon Natrialba magadii ATCC 43099T.</title>
        <authorList>
            <person name="Siddaramappa S."/>
            <person name="Challacombe J.F."/>
            <person name="Decastro R.E."/>
            <person name="Pfeiffer F."/>
            <person name="Sastre D.E."/>
            <person name="Gimenez M.I."/>
            <person name="Paggi R.A."/>
            <person name="Detter J.C."/>
            <person name="Davenport K.W."/>
            <person name="Goodwin L.A."/>
            <person name="Kyrpides N."/>
            <person name="Tapia R."/>
            <person name="Pitluck S."/>
            <person name="Lucas S."/>
            <person name="Woyke T."/>
            <person name="Maupin-Furlow J.A."/>
        </authorList>
    </citation>
    <scope>NUCLEOTIDE SEQUENCE [LARGE SCALE GENOMIC DNA]</scope>
    <source>
        <strain evidence="2">ATCC 43099</strain>
        <strain evidence="4">ATCC 43099 / DSM 3394 / CCM 3739 / CIP 104546 / IAM 13178 / JCM 8861 / NBRC 102185 / NCIMB 2190 / MS3</strain>
    </source>
</reference>
<keyword evidence="4" id="KW-1185">Reference proteome</keyword>
<dbReference type="Proteomes" id="UP000011543">
    <property type="component" value="Unassembled WGS sequence"/>
</dbReference>
<gene>
    <name evidence="2" type="primary">fadA6</name>
    <name evidence="2" type="ordered locus">Nmag_3098</name>
    <name evidence="3" type="ORF">C500_04908</name>
</gene>